<organism evidence="3 4">
    <name type="scientific">Intestinimonas butyriciproducens</name>
    <dbReference type="NCBI Taxonomy" id="1297617"/>
    <lineage>
        <taxon>Bacteria</taxon>
        <taxon>Bacillati</taxon>
        <taxon>Bacillota</taxon>
        <taxon>Clostridia</taxon>
        <taxon>Eubacteriales</taxon>
        <taxon>Intestinimonas</taxon>
    </lineage>
</organism>
<feature type="transmembrane region" description="Helical" evidence="1">
    <location>
        <begin position="154"/>
        <end position="172"/>
    </location>
</feature>
<comment type="caution">
    <text evidence="3">The sequence shown here is derived from an EMBL/GenBank/DDBJ whole genome shotgun (WGS) entry which is preliminary data.</text>
</comment>
<keyword evidence="1" id="KW-0812">Transmembrane</keyword>
<sequence length="174" mass="18579">MSLLLVVLVSLLLVVPASAAEADPVYDLSEPVVFSAPALASAGDGFPFYGSAWVKGTASGLGKVSLYFPINRKDGYLGLDSSGRLFNVSDASFAGVLYDSSGDSYYVSFGSFAIPRYRLYSGSSYQYYDLYLVPSESNLVLPDSPSPTYSVSDLLPFISLLLLGGVLVVCFMKK</sequence>
<keyword evidence="1" id="KW-0472">Membrane</keyword>
<keyword evidence="1" id="KW-1133">Transmembrane helix</keyword>
<protein>
    <submittedName>
        <fullName evidence="3">Uncharacterized protein</fullName>
    </submittedName>
</protein>
<feature type="chain" id="PRO_5039575973" evidence="2">
    <location>
        <begin position="20"/>
        <end position="174"/>
    </location>
</feature>
<dbReference type="AlphaFoldDB" id="A0A2U1CE01"/>
<dbReference type="EMBL" id="QEKK01000002">
    <property type="protein sequence ID" value="PVY59154.1"/>
    <property type="molecule type" value="Genomic_DNA"/>
</dbReference>
<dbReference type="GeneID" id="93229271"/>
<proteinExistence type="predicted"/>
<evidence type="ECO:0000313" key="4">
    <source>
        <dbReference type="Proteomes" id="UP000245778"/>
    </source>
</evidence>
<evidence type="ECO:0000256" key="1">
    <source>
        <dbReference type="SAM" id="Phobius"/>
    </source>
</evidence>
<keyword evidence="2" id="KW-0732">Signal</keyword>
<reference evidence="3 4" key="1">
    <citation type="submission" date="2018-04" db="EMBL/GenBank/DDBJ databases">
        <title>Genomic Encyclopedia of Type Strains, Phase IV (KMG-IV): sequencing the most valuable type-strain genomes for metagenomic binning, comparative biology and taxonomic classification.</title>
        <authorList>
            <person name="Goeker M."/>
        </authorList>
    </citation>
    <scope>NUCLEOTIDE SEQUENCE [LARGE SCALE GENOMIC DNA]</scope>
    <source>
        <strain evidence="3 4">DSM 26588</strain>
    </source>
</reference>
<dbReference type="RefSeq" id="WP_129868837.1">
    <property type="nucleotide sequence ID" value="NZ_CP011524.1"/>
</dbReference>
<dbReference type="Proteomes" id="UP000245778">
    <property type="component" value="Unassembled WGS sequence"/>
</dbReference>
<name>A0A2U1CE01_9FIRM</name>
<gene>
    <name evidence="3" type="ORF">C7373_102137</name>
</gene>
<accession>A0A2U1CE01</accession>
<evidence type="ECO:0000256" key="2">
    <source>
        <dbReference type="SAM" id="SignalP"/>
    </source>
</evidence>
<evidence type="ECO:0000313" key="3">
    <source>
        <dbReference type="EMBL" id="PVY59154.1"/>
    </source>
</evidence>
<feature type="signal peptide" evidence="2">
    <location>
        <begin position="1"/>
        <end position="19"/>
    </location>
</feature>